<dbReference type="NCBIfam" id="NF005546">
    <property type="entry name" value="PRK07208.1-2"/>
    <property type="match status" value="1"/>
</dbReference>
<dbReference type="PRINTS" id="PR00419">
    <property type="entry name" value="ADXRDTASE"/>
</dbReference>
<keyword evidence="2" id="KW-1185">Reference proteome</keyword>
<dbReference type="PANTHER" id="PTHR21197">
    <property type="entry name" value="UDP-GALACTOPYRANOSE MUTASE"/>
    <property type="match status" value="1"/>
</dbReference>
<dbReference type="Gene3D" id="3.50.50.60">
    <property type="entry name" value="FAD/NAD(P)-binding domain"/>
    <property type="match status" value="2"/>
</dbReference>
<dbReference type="GO" id="GO:0050660">
    <property type="term" value="F:flavin adenine dinucleotide binding"/>
    <property type="evidence" value="ECO:0007669"/>
    <property type="project" value="TreeGrafter"/>
</dbReference>
<dbReference type="EMBL" id="WRXN01000006">
    <property type="protein sequence ID" value="MVT09638.1"/>
    <property type="molecule type" value="Genomic_DNA"/>
</dbReference>
<name>A0A7K1U5J8_9BACT</name>
<accession>A0A7K1U5J8</accession>
<reference evidence="1 2" key="1">
    <citation type="submission" date="2019-12" db="EMBL/GenBank/DDBJ databases">
        <title>Chitinophaga sp. strain ysch24 (GDMCC 1.1355), whole genome shotgun sequence.</title>
        <authorList>
            <person name="Zhang X."/>
        </authorList>
    </citation>
    <scope>NUCLEOTIDE SEQUENCE [LARGE SCALE GENOMIC DNA]</scope>
    <source>
        <strain evidence="2">ysch24</strain>
    </source>
</reference>
<gene>
    <name evidence="1" type="ORF">GO493_15320</name>
</gene>
<dbReference type="GO" id="GO:0008767">
    <property type="term" value="F:UDP-galactopyranose mutase activity"/>
    <property type="evidence" value="ECO:0007669"/>
    <property type="project" value="TreeGrafter"/>
</dbReference>
<dbReference type="PANTHER" id="PTHR21197:SF0">
    <property type="entry name" value="UDP-GALACTOPYRANOSE MUTASE"/>
    <property type="match status" value="1"/>
</dbReference>
<dbReference type="Proteomes" id="UP000461730">
    <property type="component" value="Unassembled WGS sequence"/>
</dbReference>
<dbReference type="NCBIfam" id="NF005548">
    <property type="entry name" value="PRK07208.1-4"/>
    <property type="match status" value="1"/>
</dbReference>
<dbReference type="RefSeq" id="WP_157307082.1">
    <property type="nucleotide sequence ID" value="NZ_WRXN01000006.1"/>
</dbReference>
<organism evidence="1 2">
    <name type="scientific">Chitinophaga tropicalis</name>
    <dbReference type="NCBI Taxonomy" id="2683588"/>
    <lineage>
        <taxon>Bacteria</taxon>
        <taxon>Pseudomonadati</taxon>
        <taxon>Bacteroidota</taxon>
        <taxon>Chitinophagia</taxon>
        <taxon>Chitinophagales</taxon>
        <taxon>Chitinophagaceae</taxon>
        <taxon>Chitinophaga</taxon>
    </lineage>
</organism>
<dbReference type="InterPro" id="IPR036188">
    <property type="entry name" value="FAD/NAD-bd_sf"/>
</dbReference>
<protein>
    <submittedName>
        <fullName evidence="1">NAD(P)-binding protein</fullName>
    </submittedName>
</protein>
<sequence length="549" mass="62466">MDQPILTTQQNAHSPVKRKAIIIGAGPAGLTAAYELLKRTDIVPVILEKSTDIGGISKTINYKGNRMDIGGHRFFSKSDRVMNWWLNILPAQQTTEEQFTISYQNKSRQVAPGDSVAAKDADKVMLIRERLSRIYFLRKFFTYPIQLSIDTLRKLGIGTTISILVSYLKAQASPRKPENSLEDFMVNRFGQTLYELFFRDYTEKVWGVPCHEIPAEWGAQRIKGVSIRKAVQHAVQAALKKKKKKGDISQKDTETSLIEQFLYPKLGPGQLWEEVARQVQEMGGTIHMLHDVIAVNTQDGKVTAVEAFDKVALQTIELKGDYFFSTMPVKELIGCLDANIPGNVREIAAGLQYRDFITVGILLKNLSEQDKKTGKWKPLQLKDTWIYIQEKDVKVGRLQLFNNWSPYLVKDPNTAWVGMEFFCNETDDFWKMADTDIAQLAVRELQKIGLANNSDVLDTTVLRVEKTYPAYFGAYERFDEVKQYISDFPNLFLVGRNGMHKYNNADHSMLTAMVAVDNIIEGITTKDNIWSINTEQEYHEEKTTGQQHA</sequence>
<dbReference type="Pfam" id="PF13450">
    <property type="entry name" value="NAD_binding_8"/>
    <property type="match status" value="1"/>
</dbReference>
<proteinExistence type="predicted"/>
<evidence type="ECO:0000313" key="2">
    <source>
        <dbReference type="Proteomes" id="UP000461730"/>
    </source>
</evidence>
<dbReference type="SUPFAM" id="SSF51971">
    <property type="entry name" value="Nucleotide-binding domain"/>
    <property type="match status" value="1"/>
</dbReference>
<comment type="caution">
    <text evidence="1">The sequence shown here is derived from an EMBL/GenBank/DDBJ whole genome shotgun (WGS) entry which is preliminary data.</text>
</comment>
<dbReference type="GO" id="GO:0005829">
    <property type="term" value="C:cytosol"/>
    <property type="evidence" value="ECO:0007669"/>
    <property type="project" value="TreeGrafter"/>
</dbReference>
<dbReference type="AlphaFoldDB" id="A0A7K1U5J8"/>
<evidence type="ECO:0000313" key="1">
    <source>
        <dbReference type="EMBL" id="MVT09638.1"/>
    </source>
</evidence>